<gene>
    <name evidence="2" type="ORF">LVJ81_06065</name>
</gene>
<feature type="coiled-coil region" evidence="1">
    <location>
        <begin position="184"/>
        <end position="232"/>
    </location>
</feature>
<accession>A0ABY4EDQ6</accession>
<protein>
    <submittedName>
        <fullName evidence="2">Uncharacterized protein</fullName>
    </submittedName>
</protein>
<keyword evidence="1" id="KW-0175">Coiled coil</keyword>
<dbReference type="Proteomes" id="UP000832034">
    <property type="component" value="Chromosome"/>
</dbReference>
<keyword evidence="3" id="KW-1185">Reference proteome</keyword>
<sequence>MNTKTPTPPSPKLGAKLSSGINVDFQSAKPDELRKFSGIGNSGRPFNYFDKTVVIDFDNITFKSTTAILHEHVHPAGAAQITIDEQGLRVNGHLLSNEHGSAIAKDSDEGFPWEMSVYVQAGRMELVKAGSKLAVNGHQVVGPVEIWRDCVVREVSFTAVGVDANTSAKALSDLNQPKKDEAMTQEEQEAFNQLKADVEALKQANTDAEAKVKTLEAEKAEAEKAAQEASVDAQLSAAGFKRAEDGKGFTGVSQATYGALLSAKADDAKAMIADLKPSDAKPSIPHALLHDLHQPPQPTPQDGKLSGLAADAAARHNKGANYV</sequence>
<name>A0ABY4EDQ6_VITST</name>
<reference evidence="2" key="1">
    <citation type="submission" date="2021-12" db="EMBL/GenBank/DDBJ databases">
        <authorList>
            <person name="Veyrier F.J."/>
        </authorList>
    </citation>
    <scope>NUCLEOTIDE SEQUENCE</scope>
    <source>
        <strain evidence="2">SAG 1488-6</strain>
    </source>
</reference>
<dbReference type="RefSeq" id="WP_026353460.1">
    <property type="nucleotide sequence ID" value="NZ_CP091512.1"/>
</dbReference>
<organism evidence="2 3">
    <name type="scientific">Vitreoscilla stercoraria</name>
    <dbReference type="NCBI Taxonomy" id="61"/>
    <lineage>
        <taxon>Bacteria</taxon>
        <taxon>Pseudomonadati</taxon>
        <taxon>Pseudomonadota</taxon>
        <taxon>Betaproteobacteria</taxon>
        <taxon>Neisseriales</taxon>
        <taxon>Neisseriaceae</taxon>
        <taxon>Vitreoscilla</taxon>
    </lineage>
</organism>
<reference evidence="2" key="2">
    <citation type="journal article" date="2022" name="Res Sq">
        <title>Evolution of multicellular longitudinally dividing oral cavity symbionts (Neisseriaceae).</title>
        <authorList>
            <person name="Nyongesa S."/>
            <person name="Weber P."/>
            <person name="Bernet E."/>
            <person name="Pullido F."/>
            <person name="Nieckarz M."/>
            <person name="Delaby M."/>
            <person name="Nieves C."/>
            <person name="Viehboeck T."/>
            <person name="Krause N."/>
            <person name="Rivera-Millot A."/>
            <person name="Nakamura A."/>
            <person name="Vischer N."/>
            <person name="VanNieuwenhze M."/>
            <person name="Brun Y."/>
            <person name="Cava F."/>
            <person name="Bulgheresi S."/>
            <person name="Veyrier F."/>
        </authorList>
    </citation>
    <scope>NUCLEOTIDE SEQUENCE</scope>
    <source>
        <strain evidence="2">SAG 1488-6</strain>
    </source>
</reference>
<evidence type="ECO:0000313" key="2">
    <source>
        <dbReference type="EMBL" id="UOO93587.1"/>
    </source>
</evidence>
<dbReference type="EMBL" id="CP091512">
    <property type="protein sequence ID" value="UOO93587.1"/>
    <property type="molecule type" value="Genomic_DNA"/>
</dbReference>
<proteinExistence type="predicted"/>
<evidence type="ECO:0000256" key="1">
    <source>
        <dbReference type="SAM" id="Coils"/>
    </source>
</evidence>
<evidence type="ECO:0000313" key="3">
    <source>
        <dbReference type="Proteomes" id="UP000832034"/>
    </source>
</evidence>